<protein>
    <submittedName>
        <fullName evidence="2">Uncharacterized protein</fullName>
    </submittedName>
</protein>
<name>A0A3D8SPU2_9HELO</name>
<dbReference type="STRING" id="1849047.A0A3D8SPU2"/>
<evidence type="ECO:0000313" key="2">
    <source>
        <dbReference type="EMBL" id="RDW88340.1"/>
    </source>
</evidence>
<accession>A0A3D8SPU2</accession>
<reference evidence="2 3" key="1">
    <citation type="journal article" date="2018" name="IMA Fungus">
        <title>IMA Genome-F 9: Draft genome sequence of Annulohypoxylon stygium, Aspergillus mulundensis, Berkeleyomyces basicola (syn. Thielaviopsis basicola), Ceratocystis smalleyi, two Cercospora beticola strains, Coleophoma cylindrospora, Fusarium fracticaudum, Phialophora cf. hyalina, and Morchella septimelata.</title>
        <authorList>
            <person name="Wingfield B.D."/>
            <person name="Bills G.F."/>
            <person name="Dong Y."/>
            <person name="Huang W."/>
            <person name="Nel W.J."/>
            <person name="Swalarsk-Parry B.S."/>
            <person name="Vaghefi N."/>
            <person name="Wilken P.M."/>
            <person name="An Z."/>
            <person name="de Beer Z.W."/>
            <person name="De Vos L."/>
            <person name="Chen L."/>
            <person name="Duong T.A."/>
            <person name="Gao Y."/>
            <person name="Hammerbacher A."/>
            <person name="Kikkert J.R."/>
            <person name="Li Y."/>
            <person name="Li H."/>
            <person name="Li K."/>
            <person name="Li Q."/>
            <person name="Liu X."/>
            <person name="Ma X."/>
            <person name="Naidoo K."/>
            <person name="Pethybridge S.J."/>
            <person name="Sun J."/>
            <person name="Steenkamp E.T."/>
            <person name="van der Nest M.A."/>
            <person name="van Wyk S."/>
            <person name="Wingfield M.J."/>
            <person name="Xiong C."/>
            <person name="Yue Q."/>
            <person name="Zhang X."/>
        </authorList>
    </citation>
    <scope>NUCLEOTIDE SEQUENCE [LARGE SCALE GENOMIC DNA]</scope>
    <source>
        <strain evidence="2 3">BP6252</strain>
    </source>
</reference>
<feature type="region of interest" description="Disordered" evidence="1">
    <location>
        <begin position="934"/>
        <end position="1079"/>
    </location>
</feature>
<feature type="region of interest" description="Disordered" evidence="1">
    <location>
        <begin position="540"/>
        <end position="839"/>
    </location>
</feature>
<evidence type="ECO:0000256" key="1">
    <source>
        <dbReference type="SAM" id="MobiDB-lite"/>
    </source>
</evidence>
<feature type="region of interest" description="Disordered" evidence="1">
    <location>
        <begin position="114"/>
        <end position="135"/>
    </location>
</feature>
<keyword evidence="3" id="KW-1185">Reference proteome</keyword>
<dbReference type="AlphaFoldDB" id="A0A3D8SPU2"/>
<sequence>MDMDDPWGSSPWADETDNEAAPIPKSDLEVKQTAPIRAPPLEEQAGLNSPWDDDDDGFGEWADVADSPAISSSQPKDNKAAGDTWGYSTSGASAAAPGLNGFLSSWGDTPEVQSDIPGTLLSPPANIVRQSSPDPWATVIPSSEQDVQPVDQTEDLLVGNLDVPRANPSDVKDVQNDQNCHEAISIESEPTSSNYTVVAGLGKQETAETEPDDQDLSHVFVGQNSQAQSEREAYPETSLGHGELNVVSGILPQESSLEPGPLQSPGLVPAKEAQDSTTQEVGSGFSRPSSSPSNRSHHDEHAPTESARTSLDEDHGRFVMERKVSKVQDLVQHFDEIIASQTADPPPIMRTPPKASLRELNPIEDAEDEADDFGDFGDFGDFEEGFSDDNEAGEDAFEGSPSNTIISPAQPQAPQNIVQDPNIARNSGPVTFDIDTSVLNHLYPELPNDMASESIFIPDTIIHDTFKSVEERKAWHRISRFGTMRKHNTGDDENYRRVRWSKSQMRKNTLEIVARWMEEDRISGRVALGGGNKSSSIFGWGDALKSPSPAPGSVTAQRSNKFQDRGEEASGVPREWPKMESRRSSSRTHSRKRSSSRATGSPKVTTLPELTKKESSSPQRQSSVKATAVSRQPKAEPQQPVANFGWNMPAKDPYGKKPKPPLGEAKSSPETEFPNFGWQKPSTDAHGKAPKPPESDPKPDPIIQHPDHEWKRPAKDPHGKIPTPKPPLVESKTTPETELPNFGWNLPTKDAYGTKRKASIPKVAEEAKVEPQEPEPNFGWKMPPKDPYGKRPSFSRSGSGTIAAPSKASDATRRSSSSGRPAPIKVASPAKNPPTGASAGIAKLAANNNLAQSFTAVQQPFPVLNPQISTSASKGVTPDVARESMNDTGAADDEDEWGEMVASPTVAAAVPSFPPLKSLRHKKSMTLHTFPNIIPLSPVMASPPPRPTSSQGHKEFQSLGTLLNSDLRSPREPQQNYTTTQSMDTPVASTPSLPTVQNPTGQTSSVADDPWASADFSFFDSTVPPAPSSSNVPSLPKGPTAASKNLPFDGKTIERTAAPIKDQKQPQSHRSREEEAQEKIVRGIVGALPDLSYMLR</sequence>
<feature type="region of interest" description="Disordered" evidence="1">
    <location>
        <begin position="869"/>
        <end position="894"/>
    </location>
</feature>
<feature type="compositionally biased region" description="Basic residues" evidence="1">
    <location>
        <begin position="584"/>
        <end position="595"/>
    </location>
</feature>
<dbReference type="EMBL" id="PDLM01000001">
    <property type="protein sequence ID" value="RDW88340.1"/>
    <property type="molecule type" value="Genomic_DNA"/>
</dbReference>
<evidence type="ECO:0000313" key="3">
    <source>
        <dbReference type="Proteomes" id="UP000256645"/>
    </source>
</evidence>
<feature type="region of interest" description="Disordered" evidence="1">
    <location>
        <begin position="200"/>
        <end position="317"/>
    </location>
</feature>
<feature type="compositionally biased region" description="Basic and acidic residues" evidence="1">
    <location>
        <begin position="683"/>
        <end position="719"/>
    </location>
</feature>
<feature type="compositionally biased region" description="Low complexity" evidence="1">
    <location>
        <begin position="282"/>
        <end position="294"/>
    </location>
</feature>
<gene>
    <name evidence="2" type="ORF">BP6252_00372</name>
</gene>
<proteinExistence type="predicted"/>
<feature type="compositionally biased region" description="Polar residues" evidence="1">
    <location>
        <begin position="958"/>
        <end position="1006"/>
    </location>
</feature>
<organism evidence="2 3">
    <name type="scientific">Coleophoma cylindrospora</name>
    <dbReference type="NCBI Taxonomy" id="1849047"/>
    <lineage>
        <taxon>Eukaryota</taxon>
        <taxon>Fungi</taxon>
        <taxon>Dikarya</taxon>
        <taxon>Ascomycota</taxon>
        <taxon>Pezizomycotina</taxon>
        <taxon>Leotiomycetes</taxon>
        <taxon>Helotiales</taxon>
        <taxon>Dermateaceae</taxon>
        <taxon>Coleophoma</taxon>
    </lineage>
</organism>
<feature type="region of interest" description="Disordered" evidence="1">
    <location>
        <begin position="1"/>
        <end position="84"/>
    </location>
</feature>
<feature type="compositionally biased region" description="Polar residues" evidence="1">
    <location>
        <begin position="616"/>
        <end position="625"/>
    </location>
</feature>
<feature type="compositionally biased region" description="Basic and acidic residues" evidence="1">
    <location>
        <begin position="1070"/>
        <end position="1079"/>
    </location>
</feature>
<dbReference type="Proteomes" id="UP000256645">
    <property type="component" value="Unassembled WGS sequence"/>
</dbReference>
<dbReference type="OrthoDB" id="3941134at2759"/>
<comment type="caution">
    <text evidence="2">The sequence shown here is derived from an EMBL/GenBank/DDBJ whole genome shotgun (WGS) entry which is preliminary data.</text>
</comment>